<proteinExistence type="predicted"/>
<reference evidence="2 3" key="1">
    <citation type="journal article" date="2024" name="Plant Biotechnol. J.">
        <title>Dendrobium thyrsiflorum genome and its molecular insights into genes involved in important horticultural traits.</title>
        <authorList>
            <person name="Chen B."/>
            <person name="Wang J.Y."/>
            <person name="Zheng P.J."/>
            <person name="Li K.L."/>
            <person name="Liang Y.M."/>
            <person name="Chen X.F."/>
            <person name="Zhang C."/>
            <person name="Zhao X."/>
            <person name="He X."/>
            <person name="Zhang G.Q."/>
            <person name="Liu Z.J."/>
            <person name="Xu Q."/>
        </authorList>
    </citation>
    <scope>NUCLEOTIDE SEQUENCE [LARGE SCALE GENOMIC DNA]</scope>
    <source>
        <strain evidence="2">GZMU011</strain>
    </source>
</reference>
<dbReference type="Proteomes" id="UP001552299">
    <property type="component" value="Unassembled WGS sequence"/>
</dbReference>
<name>A0ABD0V071_DENTH</name>
<gene>
    <name evidence="2" type="ORF">M5K25_010364</name>
</gene>
<sequence length="149" mass="15685">MKTPLPPWMPLLSRQAPLLSAFSLPPPLRPRSNSPQPSQPPPSSLSPPLHYHSLNLNLLKCGHVAITTPVASASNVEFHPQCVTNPPTATCPNITACDAHPLIIIPLPSTLFSNSVIHSSAPGISALGTCLSTTSFTTQMNGRLDASSP</sequence>
<comment type="caution">
    <text evidence="2">The sequence shown here is derived from an EMBL/GenBank/DDBJ whole genome shotgun (WGS) entry which is preliminary data.</text>
</comment>
<protein>
    <submittedName>
        <fullName evidence="2">Uncharacterized protein</fullName>
    </submittedName>
</protein>
<evidence type="ECO:0000256" key="1">
    <source>
        <dbReference type="SAM" id="MobiDB-lite"/>
    </source>
</evidence>
<evidence type="ECO:0000313" key="3">
    <source>
        <dbReference type="Proteomes" id="UP001552299"/>
    </source>
</evidence>
<accession>A0ABD0V071</accession>
<feature type="region of interest" description="Disordered" evidence="1">
    <location>
        <begin position="23"/>
        <end position="47"/>
    </location>
</feature>
<dbReference type="AlphaFoldDB" id="A0ABD0V071"/>
<organism evidence="2 3">
    <name type="scientific">Dendrobium thyrsiflorum</name>
    <name type="common">Pinecone-like raceme dendrobium</name>
    <name type="synonym">Orchid</name>
    <dbReference type="NCBI Taxonomy" id="117978"/>
    <lineage>
        <taxon>Eukaryota</taxon>
        <taxon>Viridiplantae</taxon>
        <taxon>Streptophyta</taxon>
        <taxon>Embryophyta</taxon>
        <taxon>Tracheophyta</taxon>
        <taxon>Spermatophyta</taxon>
        <taxon>Magnoliopsida</taxon>
        <taxon>Liliopsida</taxon>
        <taxon>Asparagales</taxon>
        <taxon>Orchidaceae</taxon>
        <taxon>Epidendroideae</taxon>
        <taxon>Malaxideae</taxon>
        <taxon>Dendrobiinae</taxon>
        <taxon>Dendrobium</taxon>
    </lineage>
</organism>
<dbReference type="EMBL" id="JANQDX010000009">
    <property type="protein sequence ID" value="KAL0918359.1"/>
    <property type="molecule type" value="Genomic_DNA"/>
</dbReference>
<keyword evidence="3" id="KW-1185">Reference proteome</keyword>
<evidence type="ECO:0000313" key="2">
    <source>
        <dbReference type="EMBL" id="KAL0918359.1"/>
    </source>
</evidence>